<keyword evidence="6" id="KW-1185">Reference proteome</keyword>
<dbReference type="InterPro" id="IPR001878">
    <property type="entry name" value="Znf_CCHC"/>
</dbReference>
<evidence type="ECO:0000259" key="3">
    <source>
        <dbReference type="PROSITE" id="PS50103"/>
    </source>
</evidence>
<dbReference type="InterPro" id="IPR012337">
    <property type="entry name" value="RNaseH-like_sf"/>
</dbReference>
<dbReference type="EMBL" id="CAJNIZ010000800">
    <property type="protein sequence ID" value="CAE7175582.1"/>
    <property type="molecule type" value="Genomic_DNA"/>
</dbReference>
<sequence length="1802" mass="199663">RALEPSIVATERGASHGEAAGVGVADVGSPLDLLAKGIQQLQELHLRKESQDPELLKGNVEIPKLPEPYQEGSAVAFLEWVYETGQVVGSITDRAAVWWESNLALALQAYKRFQHESPLNRLKIQVGEATGVDEQKWSRLEKRVMTLLLQSMPSTIKNEITMLRISKVKDCLFKLCSIYAPGGATERASLIRQLESIPVHEGVLEVTLALRKWKKLLGRASEMGVSLPDGSVLLVAVEAATRKVVEGHRDIAFKLNMAKQNLQLPHLPLVASVLAYVDHILAELQQVIPLGRGDVIKLKGLQSDPSSPTSSANSPTRPGGAKNGCKYFLSDDGCRRGASCKYSHEFATKEEKRNRCWDCGSTKHRRKECPVAAKQKGPKTTAASIQQRTDVVPSASASSSTMQPPLLLDALQDAAPPRGEAQALPTTGTTSSAASTVLLPETKERDVQELLKEANAVLNKFVKLQALQAQTNESVGMLDGVVRSIAPVEGERSALLDSGASHPFRAPRTNQEHHEAKRVAVQLADGRTVRLRQTHGGTLLPAEPSSNSSSSCTILPLGSLVESLGCSLRWSKKKGLQVFHPRYGLLPTKLVGNCPVLREHEALRLISDLEDLELARLREQTMVGAVQTLDASEASTLDWSSHLEEFLSSGQRVSLRRMLRDPNCPLHEEEESKRMAVVGDLDLNFSESAGAKFLKALPFSRARRRRLLRTRWIVHLFSGEEGVNEFTALENDETTVVNVDIRVSKGLDLMDDGVFRALLWAAGRGQVEGVFGGPPRGSGEGPSLLVSRMMMLWTLAQQGAVRDGLRIPFFAMELPPRHPFWRSPAWEHFNAEYDFPVVQVHGHFFAADMDVQGAPVTLEGLSGENWHGFLETKYQDGAYGEGYGKAPVEEEDDYQKAMNERFQNVFKDIGDNIEYQSLQYVVPLKTKTAVEVFKAIRHLYLSIRREGLPLARLHSDRAQEFCTEELRTWCEAHDIMPTTGESQAPQQNGRADAAVKQLKTRAKALLRASGLPPDCWALAMRFAAMKQRTAALGLKDDTDGASFGAVVHCKAKLFGEGGRYDLKETWTQGRFVGWSDDVAHGKVVRLDNGGFITTTHIRPFLIDADELELARTLLEEDRCTVQDAVEFWDVARKHSTPRARACFHGEHPSYFATGLYAHGGFTGLLTNMYRYPMTTAYLTKVFENYAGQETFSTLTVSDDVGVRCHRDVHNERDTENILVPLLSSDGGGVWVESLPEDHQWDDVWRQIPNGEWRRGHVHQLKAGSPLKFSSRLWHATEPWEGRRLLLIGYTPRMKAVTQPTYDSLLDAGFNPPVFRGHDFVTPTLNMMNLAAEDVGVDAVVFLVQEKSHGSGVRSSQALRDLHSLQEDILARLGQRAEFLNDILAEEEMLASELADVSQLVKDEASEARELIMDLLKDVQSQIDSVMKKSSSHFLWAAFLAEEESEALGDLESWLGSLEEDLGVTLTVPLDQVKANLANWVDSIAKELSNVEQGAGAVERISYAAARAWLVRRIYRHHRILIQAGLIDENTVLLVKRPLYGLREAPALWAAYRTEKLKETKVEFDGGVLMLQPLVSDSELWLILYTSAKAETPELYGLMVTYVDDILYLALPAVMNAVHDAVSRMWPCSALELATKPGGVRYLGMDLEEGEGSLPCPKDWLFDDEINAEEENFSEDELRRGQKIVGYSDASSAPYGGKSFGCSVAVVGRSPVAWKAGKQPYVTMSVCEAELVEGSTCALLLESIQALLLEACSYRAPGTSEYVIRTSWTRSRTISWRLHTFLVSANSPICRLSFMDEFDLCSF</sequence>
<gene>
    <name evidence="5" type="ORF">SPIL2461_LOCUS893</name>
</gene>
<evidence type="ECO:0008006" key="7">
    <source>
        <dbReference type="Google" id="ProtNLM"/>
    </source>
</evidence>
<proteinExistence type="predicted"/>
<dbReference type="GO" id="GO:0003676">
    <property type="term" value="F:nucleic acid binding"/>
    <property type="evidence" value="ECO:0007669"/>
    <property type="project" value="InterPro"/>
</dbReference>
<evidence type="ECO:0000256" key="1">
    <source>
        <dbReference type="PROSITE-ProRule" id="PRU00723"/>
    </source>
</evidence>
<dbReference type="PROSITE" id="PS50158">
    <property type="entry name" value="ZF_CCHC"/>
    <property type="match status" value="1"/>
</dbReference>
<feature type="domain" description="CCHC-type" evidence="4">
    <location>
        <begin position="355"/>
        <end position="370"/>
    </location>
</feature>
<dbReference type="Gene3D" id="3.30.420.10">
    <property type="entry name" value="Ribonuclease H-like superfamily/Ribonuclease H"/>
    <property type="match status" value="1"/>
</dbReference>
<evidence type="ECO:0000256" key="2">
    <source>
        <dbReference type="SAM" id="MobiDB-lite"/>
    </source>
</evidence>
<reference evidence="5" key="1">
    <citation type="submission" date="2021-02" db="EMBL/GenBank/DDBJ databases">
        <authorList>
            <person name="Dougan E. K."/>
            <person name="Rhodes N."/>
            <person name="Thang M."/>
            <person name="Chan C."/>
        </authorList>
    </citation>
    <scope>NUCLEOTIDE SEQUENCE</scope>
</reference>
<accession>A0A812IU14</accession>
<name>A0A812IU14_SYMPI</name>
<feature type="compositionally biased region" description="Low complexity" evidence="2">
    <location>
        <begin position="303"/>
        <end position="318"/>
    </location>
</feature>
<keyword evidence="1" id="KW-0863">Zinc-finger</keyword>
<evidence type="ECO:0000313" key="5">
    <source>
        <dbReference type="EMBL" id="CAE7175582.1"/>
    </source>
</evidence>
<organism evidence="5 6">
    <name type="scientific">Symbiodinium pilosum</name>
    <name type="common">Dinoflagellate</name>
    <dbReference type="NCBI Taxonomy" id="2952"/>
    <lineage>
        <taxon>Eukaryota</taxon>
        <taxon>Sar</taxon>
        <taxon>Alveolata</taxon>
        <taxon>Dinophyceae</taxon>
        <taxon>Suessiales</taxon>
        <taxon>Symbiodiniaceae</taxon>
        <taxon>Symbiodinium</taxon>
    </lineage>
</organism>
<evidence type="ECO:0000313" key="6">
    <source>
        <dbReference type="Proteomes" id="UP000649617"/>
    </source>
</evidence>
<feature type="domain" description="C3H1-type" evidence="3">
    <location>
        <begin position="325"/>
        <end position="347"/>
    </location>
</feature>
<keyword evidence="1" id="KW-0862">Zinc</keyword>
<dbReference type="InterPro" id="IPR000571">
    <property type="entry name" value="Znf_CCCH"/>
</dbReference>
<protein>
    <recommendedName>
        <fullName evidence="7">Copia protein</fullName>
    </recommendedName>
</protein>
<dbReference type="PROSITE" id="PS50103">
    <property type="entry name" value="ZF_C3H1"/>
    <property type="match status" value="1"/>
</dbReference>
<dbReference type="Proteomes" id="UP000649617">
    <property type="component" value="Unassembled WGS sequence"/>
</dbReference>
<dbReference type="OrthoDB" id="436994at2759"/>
<dbReference type="InterPro" id="IPR036397">
    <property type="entry name" value="RNaseH_sf"/>
</dbReference>
<feature type="region of interest" description="Disordered" evidence="2">
    <location>
        <begin position="299"/>
        <end position="322"/>
    </location>
</feature>
<keyword evidence="1" id="KW-0479">Metal-binding</keyword>
<feature type="non-terminal residue" evidence="5">
    <location>
        <position position="1802"/>
    </location>
</feature>
<feature type="region of interest" description="Disordered" evidence="2">
    <location>
        <begin position="370"/>
        <end position="389"/>
    </location>
</feature>
<dbReference type="SUPFAM" id="SSF53098">
    <property type="entry name" value="Ribonuclease H-like"/>
    <property type="match status" value="1"/>
</dbReference>
<evidence type="ECO:0000259" key="4">
    <source>
        <dbReference type="PROSITE" id="PS50158"/>
    </source>
</evidence>
<comment type="caution">
    <text evidence="5">The sequence shown here is derived from an EMBL/GenBank/DDBJ whole genome shotgun (WGS) entry which is preliminary data.</text>
</comment>
<dbReference type="GO" id="GO:0008270">
    <property type="term" value="F:zinc ion binding"/>
    <property type="evidence" value="ECO:0007669"/>
    <property type="project" value="UniProtKB-KW"/>
</dbReference>
<feature type="zinc finger region" description="C3H1-type" evidence="1">
    <location>
        <begin position="325"/>
        <end position="347"/>
    </location>
</feature>